<evidence type="ECO:0000313" key="1">
    <source>
        <dbReference type="EMBL" id="CAE7549183.1"/>
    </source>
</evidence>
<dbReference type="AlphaFoldDB" id="A0A812TYS4"/>
<sequence>VINVTNANAAVDLRETSAKNWWFCYCGNKGGKKGEKGFYDLQRYCEYDCPRQCPGGYGGCWWEPEIEKS</sequence>
<gene>
    <name evidence="1" type="ORF">SNEC2469_LOCUS15819</name>
</gene>
<protein>
    <submittedName>
        <fullName evidence="1">Uncharacterized protein</fullName>
    </submittedName>
</protein>
<dbReference type="EMBL" id="CAJNJA010025770">
    <property type="protein sequence ID" value="CAE7549183.1"/>
    <property type="molecule type" value="Genomic_DNA"/>
</dbReference>
<evidence type="ECO:0000313" key="2">
    <source>
        <dbReference type="Proteomes" id="UP000601435"/>
    </source>
</evidence>
<accession>A0A812TYS4</accession>
<organism evidence="1 2">
    <name type="scientific">Symbiodinium necroappetens</name>
    <dbReference type="NCBI Taxonomy" id="1628268"/>
    <lineage>
        <taxon>Eukaryota</taxon>
        <taxon>Sar</taxon>
        <taxon>Alveolata</taxon>
        <taxon>Dinophyceae</taxon>
        <taxon>Suessiales</taxon>
        <taxon>Symbiodiniaceae</taxon>
        <taxon>Symbiodinium</taxon>
    </lineage>
</organism>
<name>A0A812TYS4_9DINO</name>
<dbReference type="Proteomes" id="UP000601435">
    <property type="component" value="Unassembled WGS sequence"/>
</dbReference>
<comment type="caution">
    <text evidence="1">The sequence shown here is derived from an EMBL/GenBank/DDBJ whole genome shotgun (WGS) entry which is preliminary data.</text>
</comment>
<reference evidence="1" key="1">
    <citation type="submission" date="2021-02" db="EMBL/GenBank/DDBJ databases">
        <authorList>
            <person name="Dougan E. K."/>
            <person name="Rhodes N."/>
            <person name="Thang M."/>
            <person name="Chan C."/>
        </authorList>
    </citation>
    <scope>NUCLEOTIDE SEQUENCE</scope>
</reference>
<feature type="non-terminal residue" evidence="1">
    <location>
        <position position="1"/>
    </location>
</feature>
<proteinExistence type="predicted"/>
<dbReference type="OrthoDB" id="10581770at2759"/>
<keyword evidence="2" id="KW-1185">Reference proteome</keyword>
<feature type="non-terminal residue" evidence="1">
    <location>
        <position position="69"/>
    </location>
</feature>